<evidence type="ECO:0000313" key="5">
    <source>
        <dbReference type="Proteomes" id="UP000675881"/>
    </source>
</evidence>
<keyword evidence="5" id="KW-1185">Reference proteome</keyword>
<reference evidence="4" key="1">
    <citation type="submission" date="2021-02" db="EMBL/GenBank/DDBJ databases">
        <authorList>
            <person name="Bekaert M."/>
        </authorList>
    </citation>
    <scope>NUCLEOTIDE SEQUENCE</scope>
    <source>
        <strain evidence="4">IoA-00</strain>
    </source>
</reference>
<comment type="similarity">
    <text evidence="1">Belongs to the zygin family.</text>
</comment>
<dbReference type="Proteomes" id="UP000675881">
    <property type="component" value="Chromosome 12"/>
</dbReference>
<evidence type="ECO:0000256" key="2">
    <source>
        <dbReference type="ARBA" id="ARBA00022553"/>
    </source>
</evidence>
<name>A0A7R8CH20_LEPSM</name>
<evidence type="ECO:0000313" key="4">
    <source>
        <dbReference type="EMBL" id="CAF2815611.1"/>
    </source>
</evidence>
<dbReference type="Pfam" id="PF07763">
    <property type="entry name" value="FEZ"/>
    <property type="match status" value="1"/>
</dbReference>
<dbReference type="OrthoDB" id="7959977at2759"/>
<gene>
    <name evidence="4" type="ORF">LSAA_3489</name>
</gene>
<dbReference type="GO" id="GO:0005737">
    <property type="term" value="C:cytoplasm"/>
    <property type="evidence" value="ECO:0007669"/>
    <property type="project" value="TreeGrafter"/>
</dbReference>
<evidence type="ECO:0000256" key="1">
    <source>
        <dbReference type="ARBA" id="ARBA00006788"/>
    </source>
</evidence>
<keyword evidence="2" id="KW-0597">Phosphoprotein</keyword>
<sequence length="242" mass="27383">MDSNELNIEVPLAVPESDNEDVLLGEEEINYNHSILPEPGSCWVEEEDSLSGSLEDLVNSFDEKLTMAFQNYEEKVDKMAPVQVRSQEDILKECQVWWTITGNFGNMMPIDWTKSSTRSKQFPVLNLCAPHCRSEDISLLQEEDDIVAADLDMHTLILNSNAHLDEPVKTADEIIKEIDEIIKEEYDDIPKCTSLGPVRILDKVLEGRKLNDLSLNELILINGDIELLVRELSEELVGDLAN</sequence>
<dbReference type="InterPro" id="IPR011680">
    <property type="entry name" value="FEZ"/>
</dbReference>
<dbReference type="PANTHER" id="PTHR12394">
    <property type="entry name" value="ZYGIN"/>
    <property type="match status" value="1"/>
</dbReference>
<dbReference type="GO" id="GO:0030424">
    <property type="term" value="C:axon"/>
    <property type="evidence" value="ECO:0007669"/>
    <property type="project" value="TreeGrafter"/>
</dbReference>
<organism evidence="4 5">
    <name type="scientific">Lepeophtheirus salmonis</name>
    <name type="common">Salmon louse</name>
    <name type="synonym">Caligus salmonis</name>
    <dbReference type="NCBI Taxonomy" id="72036"/>
    <lineage>
        <taxon>Eukaryota</taxon>
        <taxon>Metazoa</taxon>
        <taxon>Ecdysozoa</taxon>
        <taxon>Arthropoda</taxon>
        <taxon>Crustacea</taxon>
        <taxon>Multicrustacea</taxon>
        <taxon>Hexanauplia</taxon>
        <taxon>Copepoda</taxon>
        <taxon>Siphonostomatoida</taxon>
        <taxon>Caligidae</taxon>
        <taxon>Lepeophtheirus</taxon>
    </lineage>
</organism>
<dbReference type="EMBL" id="HG994591">
    <property type="protein sequence ID" value="CAF2815611.1"/>
    <property type="molecule type" value="Genomic_DNA"/>
</dbReference>
<proteinExistence type="inferred from homology"/>
<evidence type="ECO:0000256" key="3">
    <source>
        <dbReference type="ARBA" id="ARBA00023054"/>
    </source>
</evidence>
<accession>A0A7R8CH20</accession>
<keyword evidence="3" id="KW-0175">Coiled coil</keyword>
<dbReference type="PANTHER" id="PTHR12394:SF12">
    <property type="entry name" value="LD08195P"/>
    <property type="match status" value="1"/>
</dbReference>
<dbReference type="AlphaFoldDB" id="A0A7R8CH20"/>
<protein>
    <submittedName>
        <fullName evidence="4">(salmon louse) hypothetical protein</fullName>
    </submittedName>
</protein>